<dbReference type="Pfam" id="PF00550">
    <property type="entry name" value="PP-binding"/>
    <property type="match status" value="1"/>
</dbReference>
<dbReference type="Gene3D" id="3.40.50.720">
    <property type="entry name" value="NAD(P)-binding Rossmann-like Domain"/>
    <property type="match status" value="2"/>
</dbReference>
<comment type="similarity">
    <text evidence="8">In the C-terminal section; belongs to the NRP synthetase family.</text>
</comment>
<dbReference type="CDD" id="cd02440">
    <property type="entry name" value="AdoMet_MTases"/>
    <property type="match status" value="1"/>
</dbReference>
<proteinExistence type="inferred from homology"/>
<keyword evidence="3" id="KW-0436">Ligase</keyword>
<dbReference type="Pfam" id="PF00668">
    <property type="entry name" value="Condensation"/>
    <property type="match status" value="1"/>
</dbReference>
<dbReference type="InterPro" id="IPR049552">
    <property type="entry name" value="PKS_DH_N"/>
</dbReference>
<dbReference type="SUPFAM" id="SSF56801">
    <property type="entry name" value="Acetyl-CoA synthetase-like"/>
    <property type="match status" value="1"/>
</dbReference>
<dbReference type="GO" id="GO:0032259">
    <property type="term" value="P:methylation"/>
    <property type="evidence" value="ECO:0007669"/>
    <property type="project" value="UniProtKB-KW"/>
</dbReference>
<evidence type="ECO:0000259" key="10">
    <source>
        <dbReference type="PROSITE" id="PS50075"/>
    </source>
</evidence>
<dbReference type="InterPro" id="IPR013217">
    <property type="entry name" value="Methyltransf_12"/>
</dbReference>
<dbReference type="InterPro" id="IPR023213">
    <property type="entry name" value="CAT-like_dom_sf"/>
</dbReference>
<protein>
    <submittedName>
        <fullName evidence="13">Thiolase-like, subgroup</fullName>
    </submittedName>
</protein>
<dbReference type="Gene3D" id="3.30.559.30">
    <property type="entry name" value="Nonribosomal peptide synthetase, condensation domain"/>
    <property type="match status" value="1"/>
</dbReference>
<dbReference type="SUPFAM" id="SSF53901">
    <property type="entry name" value="Thiolase-like"/>
    <property type="match status" value="1"/>
</dbReference>
<evidence type="ECO:0000313" key="13">
    <source>
        <dbReference type="EMBL" id="SLM36899.1"/>
    </source>
</evidence>
<dbReference type="InterPro" id="IPR001242">
    <property type="entry name" value="Condensation_dom"/>
</dbReference>
<dbReference type="PROSITE" id="PS00012">
    <property type="entry name" value="PHOSPHOPANTETHEINE"/>
    <property type="match status" value="1"/>
</dbReference>
<dbReference type="PROSITE" id="PS50075">
    <property type="entry name" value="CARRIER"/>
    <property type="match status" value="2"/>
</dbReference>
<dbReference type="PROSITE" id="PS00606">
    <property type="entry name" value="KS3_1"/>
    <property type="match status" value="1"/>
</dbReference>
<dbReference type="SMART" id="SM00826">
    <property type="entry name" value="PKS_DH"/>
    <property type="match status" value="1"/>
</dbReference>
<dbReference type="InterPro" id="IPR036736">
    <property type="entry name" value="ACP-like_sf"/>
</dbReference>
<dbReference type="Proteomes" id="UP000192927">
    <property type="component" value="Unassembled WGS sequence"/>
</dbReference>
<dbReference type="SUPFAM" id="SSF52151">
    <property type="entry name" value="FabD/lysophospholipase-like"/>
    <property type="match status" value="1"/>
</dbReference>
<feature type="domain" description="Carrier" evidence="10">
    <location>
        <begin position="3538"/>
        <end position="3618"/>
    </location>
</feature>
<dbReference type="InterPro" id="IPR020806">
    <property type="entry name" value="PKS_PP-bd"/>
</dbReference>
<dbReference type="Pfam" id="PF00698">
    <property type="entry name" value="Acyl_transf_1"/>
    <property type="match status" value="1"/>
</dbReference>
<dbReference type="InterPro" id="IPR020807">
    <property type="entry name" value="PKS_DH"/>
</dbReference>
<dbReference type="Gene3D" id="3.40.50.150">
    <property type="entry name" value="Vaccinia Virus protein VP39"/>
    <property type="match status" value="1"/>
</dbReference>
<dbReference type="Pfam" id="PF14765">
    <property type="entry name" value="PS-DH"/>
    <property type="match status" value="1"/>
</dbReference>
<dbReference type="PROSITE" id="PS52019">
    <property type="entry name" value="PKS_MFAS_DH"/>
    <property type="match status" value="1"/>
</dbReference>
<organism evidence="13 14">
    <name type="scientific">Lasallia pustulata</name>
    <dbReference type="NCBI Taxonomy" id="136370"/>
    <lineage>
        <taxon>Eukaryota</taxon>
        <taxon>Fungi</taxon>
        <taxon>Dikarya</taxon>
        <taxon>Ascomycota</taxon>
        <taxon>Pezizomycotina</taxon>
        <taxon>Lecanoromycetes</taxon>
        <taxon>OSLEUM clade</taxon>
        <taxon>Umbilicariomycetidae</taxon>
        <taxon>Umbilicariales</taxon>
        <taxon>Umbilicariaceae</taxon>
        <taxon>Lasallia</taxon>
    </lineage>
</organism>
<dbReference type="InterPro" id="IPR014030">
    <property type="entry name" value="Ketoacyl_synth_N"/>
</dbReference>
<dbReference type="Gene3D" id="3.10.129.110">
    <property type="entry name" value="Polyketide synthase dehydratase"/>
    <property type="match status" value="1"/>
</dbReference>
<evidence type="ECO:0000256" key="7">
    <source>
        <dbReference type="ARBA" id="ARBA00023268"/>
    </source>
</evidence>
<keyword evidence="5" id="KW-0808">Transferase</keyword>
<dbReference type="Pfam" id="PF07993">
    <property type="entry name" value="NAD_binding_4"/>
    <property type="match status" value="1"/>
</dbReference>
<evidence type="ECO:0000256" key="2">
    <source>
        <dbReference type="ARBA" id="ARBA00022553"/>
    </source>
</evidence>
<dbReference type="InterPro" id="IPR020845">
    <property type="entry name" value="AMP-binding_CS"/>
</dbReference>
<keyword evidence="4" id="KW-0489">Methyltransferase</keyword>
<dbReference type="InterPro" id="IPR018201">
    <property type="entry name" value="Ketoacyl_synth_AS"/>
</dbReference>
<dbReference type="GO" id="GO:0006633">
    <property type="term" value="P:fatty acid biosynthetic process"/>
    <property type="evidence" value="ECO:0007669"/>
    <property type="project" value="InterPro"/>
</dbReference>
<dbReference type="Gene3D" id="3.30.559.10">
    <property type="entry name" value="Chloramphenicol acetyltransferase-like domain"/>
    <property type="match status" value="1"/>
</dbReference>
<dbReference type="PROSITE" id="PS52004">
    <property type="entry name" value="KS3_2"/>
    <property type="match status" value="1"/>
</dbReference>
<dbReference type="InterPro" id="IPR013968">
    <property type="entry name" value="PKS_KR"/>
</dbReference>
<dbReference type="SUPFAM" id="SSF55048">
    <property type="entry name" value="Probable ACP-binding domain of malonyl-CoA ACP transacylase"/>
    <property type="match status" value="1"/>
</dbReference>
<dbReference type="Gene3D" id="3.40.50.12780">
    <property type="entry name" value="N-terminal domain of ligase-like"/>
    <property type="match status" value="1"/>
</dbReference>
<dbReference type="InterPro" id="IPR032821">
    <property type="entry name" value="PKS_assoc"/>
</dbReference>
<dbReference type="InterPro" id="IPR009081">
    <property type="entry name" value="PP-bd_ACP"/>
</dbReference>
<sequence>MSPPRSGSDSPSKLWELLRQPRDLLSQIPASRFSAKAFYHPDALYHGHSNVQDSYLLSEDPRRFDAQFFGIKPVEANAVDPQQRILLETVYESLESAGLTVDGLQGSNTGVYVGLMCGDYEAMLLRDFSTIPTYHATGTARSIMSNRISYFFDWHGPSMTLDTACSSSLVAVHQAVQVLRAGDSDVALACGSNLLLGPENYVAESKLQMLSPQSRSRMWDQGADGYARGDGVAAIVLKTLSAALRDGDHIECLIRETGINQDGRTKGITMPSATAQAALIRQTYAKAGLDPQNKHDRCQYFEAHGTGTPAGDPVEAEAICTAFFGGATTAEDNTRERLYVGSIKTVVGHTEGTAGLAALLKACLALQNATIPPNMLFNRLNPAVQPFYDNLEIPTVAKPWPIMSAGQPRRASVNSFGFGGANSHAILESYEPPNDSEEGCKDVSTFIPFTFSANSERSLAANLAAYSAHLEKTASVSLRNLAWTLHVRRSSLPVKVAFSASTVDSLISQIDEKLKASQDATQSSIGTRSSTRLGSGSTRILGIFTGQGAQYARMGAELVLRSQFARDIIKSLEDRLASLPVPDRPTWSITDELLADAASSRINEAAISQPLCTAVQIVLVDLLRAARVKLDAVVGHSSGEIGAAYAAGYISAHDAICIAYYRGFHARLAGGLAGRNGAMLAVGTSLEDAVELCKDEQFVGRITVAASNSSTSVTLSGDEDAIAEAEMILEDEKKFKRRLKVDRAYHSHHMLPSCAAYERSLRALNVRVHDPSSRCTWFSTVHALSEARTELRDTYWKDNMVKPVLFSQAIEKAFLTGPFDVAIEIGPHPALKGPASQVIQDLTNESIVYTGTLKRGQNGIEAFADGLGCLWTQLGNSAVDLENFARLVTTGADFRLMKNLPTYKWDHDREYWQESRLSRVFRTRINPVHELLGTLCTDSTHYQLSWRNLLRPREVTWIHGHQLQNQTVFPAAGYVVTALEASKALMKTKPASLIEVRDFTIHQAMIFNDDDLGVETLFTFTDVERRNEDSVRANFSYYSAVGKDPDALTLMANGKLEVLCDEPSRVALPPRPLPESNMVEVETDRFYSSLEDLGYGYTGLFRALSSMKRKLGKATGLVSNPSGTPREQPLMVHPAMLDAAIQSVILAYCYPNDGQLWSLHLPTSIRCIRVNPALCTSYSDKEVLLPFDSTLSNHDKSGIYGDVDIYTADGQYSILQFEGMHAVPFSGASSSNDRELFSHMLWDVAEPDGEAVVMDTRATSDEYKLAYFLERVSSFYLRILDRDTPQAHPARSAGPYKGLFNYASHVNALVSSGKHPYAKKQWTHDTLDEIIAMSEQFPESPDVEIMHIVGEQMPRVIHGQTTILEHLLPNNLLDNYYVNALGFPQFSEWLARMAGQIAHRYPRMNILEIGAGTGGATKSILKQLDQGFSFYTFTDISNGFFEKAQEVFKIHEGKMTFKVLDIEKDVRTQGFNENSYDLIIASFVMHATSKLENAMRNVRRLLKPGGFVLMAEVTNNDQIRGGFIFGALPGWWLGADDGRVLSPCISAAEWDSMLRKTGFAGIDAITPDLDHLPYPGSVFASQAIDDRLAFLRRPLAPPQRILPGIGDLTIIGGCTLRISKLVVELGGLLRQFFPSINSVKSLEDVNHAKLTSMATILSLTELDEPIFTDMTPGKFESLKQMFGREKTIVWFTEGRTADKPHSNMTVGFGRSQLWEVPDLRLQFLDLDTSLKLDARSIAETLLRFRVASVWERDELQNKFLWSVEPEIVVGPQGQHLIPRLAPIQDANDRYNSSRRPITKHMNPQDSVVKMVKEGTRYSIQETLEQSVLTQTSGGSSTVDVRISHSVISALKMPKGFQFIMLGRVISSDEQVLAFSKTQASAVQVCEDNLFPCSVPAGWEAQFLGLVGANILAINIIKEIAPGETLLVHEAKPAMALVFSFRGAERGIDIIHTTCGMSASSPLIRIHPHMSQRALQALLPRNVSCFVNLSANDESNDIGSRIKACLPSHCRHENVATLFTDCLYSSSRPCSTTIADVIEPACAYAYGDLAHAKDFRDMETMILRDIIEGVEVKDPTTVVDWTAQLTIPTNILPVDSTNLFRDNRTYWLVGLTGGLGLSLCEWMIRHGAKFVVLTSRNPKVDSIWLESLNRMGAVVKVFSSDVTNEQQLQSTYKEICSTLPPVAGVAQGAMILQDTPTRDMSHQDLMEVLKPKVDGSIYLDKLFPDRTLDFLVLFSSMTGVIGNMGQANYTAANTFMCSLAAQRRKRGLAASVINIGVVIGVGYVTREVSQANQKNLRKGGYMWMSERDLHQIFAEAVLASRPESGLELEISTGLQRVTTSAPYLPIWYNNPKFARFVTDELAAVSEQSPARAGFSIKSQLLATTTREEVYKILEETFLSKLQTMLHFDSSGAEDNKSLVALRTDDMGLDSLNAVEIRSWFLKNYQVNMPVLKILGGVSIGELLAHALEDMPHDLIPNVGISNGLEFTSTSSGIVSEQLAPSISGIYLPLSASETSPRSTISKVTGTLSDDGTRTPVSSVSDSDQLINLAISKPILQRSEKISFSQSMFWFVSALLRDKSSLNHTGSFRLSGHLRINDLERAVSIVGQRHDALRTCFFLNEHQQPQQGVLESSVLYLEKKSIYRDSDVAMEFSELQNHVYDLEKGQTMRIRLLTLTSTNHYLLIGCHHINVDGISHQVLMSDLEKVYNQQPLSSAVLQYPDFSVRQRAQYQSGAWKKELAYWHAQFPDVPNPLPLLNMCQSVSRQTLTDYSVHRVDFRIAPEFAVHLKKTCRKQKATAFHLYLAALRILLFRYTGVEDICIGIGDGNRTEVDMLESIGPFVNMLPLRFRSQSLRTFNDALKDARIKTHSALAHSRVPFEVLLDELHVPRSPTHSPLFQVFIDYRQGTQEKQLFGDCELEMKEFEAGMTAYDMSLDIIDNKEGDTLLMLMVQKALYSEKDAAILMRSYVDILDIFSRTPDILLDDLPPYKEADQREALKLGQGPVFHTEWPETLSHRIETMVLAHGQDIAVKYAKDISITYNQMAQRVEMIATALLAAKCDNASRVTVFQEPTPDWICSMLAILKIGAVYVPLDLGTPRLRLAMIVDQCRPSAILTHMETQKDFISLEARHADVINVSTLSPSGNTVARNRASPQSPAVILYTSGSTGVPKGIILKHESFRNEVEISAKTYGLEREIVLQQSALSFDMSVLQVFLALSLGGTLCIVPRPLRGDPTAITKLIADEKVSYTCATPSEYASWLHHGDNQALRGSAWRVALSGGEQVTESLMRGFRTLGKLDLRLFNGYGPTETTCCSAKMELFYTESEHTEERIPAGYTSPNESIYIVDENLQLVPIGFPGEIVVGGVGVAIGYLDNEELTKSTFVPDLYATDECKHNGWTTMYRTGDRGRWLNDGSIIIEGRIADDTQIKLRGLRIDVRDVEQTMLKTANGSLAEVVVSVRTSSTNGSQFLVAHVVFLPAFPTAERGSFLQRLPSQLPLPQYMCPAIVIALDRLPTMVSAKLDRRTVSALPIPQSLLKNIDSNDLSTTEQHLKNIWEDVIPKDVASHYLIDGSADFFHVGGNSMLLLNLQTQIRTVFDIFLPLIQLFESSTLRSMALRIERDTEALKRISIDWESETQLSSGLAQLAMPPSSHRPATTPRVVVLTGATGLLGQYILRRLVQDENVAYIHCIAVRQLHDKRSLLDFDKVIMYEGDLTLPRLGLPEQLANTIFQEADAIIHNAADVSHLKSYQTLRSANVQSTKELVKLCLPRRIPLHYISTAGVALFAVREIFEEVTARSTPPPTDGSDGYTASKWASERYLERVNEQYGQPVWIHRPSSIVRPPDQTNRGAGPVLDLLQNLLKYSRVMKAVPVSENLRGALDLISVEHVSEGVVEEVMQNCPDAERMVRYTHQTGDLDLPISGMKDFLERETGEVIETLPIGAWALKAEAAGLHSAVAAAFKNVEDLGVLAFPRFVRGLGKGIRRGKLVVGSKGVEEIVL</sequence>
<feature type="domain" description="PKS/mFAS DH" evidence="12">
    <location>
        <begin position="929"/>
        <end position="1231"/>
    </location>
</feature>
<dbReference type="Pfam" id="PF21089">
    <property type="entry name" value="PKS_DH_N"/>
    <property type="match status" value="1"/>
</dbReference>
<feature type="domain" description="Ketosynthase family 3 (KS3)" evidence="11">
    <location>
        <begin position="1"/>
        <end position="429"/>
    </location>
</feature>
<dbReference type="GO" id="GO:0031177">
    <property type="term" value="F:phosphopantetheine binding"/>
    <property type="evidence" value="ECO:0007669"/>
    <property type="project" value="InterPro"/>
</dbReference>
<dbReference type="InterPro" id="IPR016035">
    <property type="entry name" value="Acyl_Trfase/lysoPLipase"/>
</dbReference>
<keyword evidence="1" id="KW-0596">Phosphopantetheine</keyword>
<feature type="region of interest" description="C-terminal hotdog fold" evidence="9">
    <location>
        <begin position="1078"/>
        <end position="1231"/>
    </location>
</feature>
<dbReference type="SMART" id="SM00827">
    <property type="entry name" value="PKS_AT"/>
    <property type="match status" value="1"/>
</dbReference>
<dbReference type="InterPro" id="IPR057326">
    <property type="entry name" value="KR_dom"/>
</dbReference>
<evidence type="ECO:0000256" key="5">
    <source>
        <dbReference type="ARBA" id="ARBA00022679"/>
    </source>
</evidence>
<evidence type="ECO:0000256" key="4">
    <source>
        <dbReference type="ARBA" id="ARBA00022603"/>
    </source>
</evidence>
<dbReference type="Gene3D" id="1.10.1200.10">
    <property type="entry name" value="ACP-like"/>
    <property type="match status" value="1"/>
</dbReference>
<name>A0A1W5D1Z0_9LECA</name>
<dbReference type="InterPro" id="IPR000873">
    <property type="entry name" value="AMP-dep_synth/lig_dom"/>
</dbReference>
<evidence type="ECO:0000256" key="6">
    <source>
        <dbReference type="ARBA" id="ARBA00022737"/>
    </source>
</evidence>
<dbReference type="GO" id="GO:0008168">
    <property type="term" value="F:methyltransferase activity"/>
    <property type="evidence" value="ECO:0007669"/>
    <property type="project" value="UniProtKB-KW"/>
</dbReference>
<dbReference type="GO" id="GO:0009403">
    <property type="term" value="P:toxin biosynthetic process"/>
    <property type="evidence" value="ECO:0007669"/>
    <property type="project" value="UniProtKB-ARBA"/>
</dbReference>
<dbReference type="SUPFAM" id="SSF51735">
    <property type="entry name" value="NAD(P)-binding Rossmann-fold domains"/>
    <property type="match status" value="2"/>
</dbReference>
<dbReference type="Pfam" id="PF08659">
    <property type="entry name" value="KR"/>
    <property type="match status" value="1"/>
</dbReference>
<dbReference type="InterPro" id="IPR049900">
    <property type="entry name" value="PKS_mFAS_DH"/>
</dbReference>
<feature type="domain" description="Carrier" evidence="10">
    <location>
        <begin position="2387"/>
        <end position="2469"/>
    </location>
</feature>
<dbReference type="CDD" id="cd19532">
    <property type="entry name" value="C_PKS-NRPS"/>
    <property type="match status" value="1"/>
</dbReference>
<dbReference type="InterPro" id="IPR014043">
    <property type="entry name" value="Acyl_transferase_dom"/>
</dbReference>
<keyword evidence="6" id="KW-0677">Repeat</keyword>
<dbReference type="Pfam" id="PF00109">
    <property type="entry name" value="ketoacyl-synt"/>
    <property type="match status" value="1"/>
</dbReference>
<dbReference type="Pfam" id="PF02801">
    <property type="entry name" value="Ketoacyl-synt_C"/>
    <property type="match status" value="1"/>
</dbReference>
<keyword evidence="2" id="KW-0597">Phosphoprotein</keyword>
<dbReference type="InterPro" id="IPR020841">
    <property type="entry name" value="PKS_Beta-ketoAc_synthase_dom"/>
</dbReference>
<dbReference type="GO" id="GO:0016874">
    <property type="term" value="F:ligase activity"/>
    <property type="evidence" value="ECO:0007669"/>
    <property type="project" value="UniProtKB-KW"/>
</dbReference>
<accession>A0A1W5D1Z0</accession>
<dbReference type="InterPro" id="IPR006162">
    <property type="entry name" value="Ppantetheine_attach_site"/>
</dbReference>
<dbReference type="Gene3D" id="3.30.300.30">
    <property type="match status" value="1"/>
</dbReference>
<dbReference type="InterPro" id="IPR050091">
    <property type="entry name" value="PKS_NRPS_Biosynth_Enz"/>
</dbReference>
<evidence type="ECO:0000259" key="11">
    <source>
        <dbReference type="PROSITE" id="PS52004"/>
    </source>
</evidence>
<dbReference type="Pfam" id="PF08242">
    <property type="entry name" value="Methyltransf_12"/>
    <property type="match status" value="1"/>
</dbReference>
<dbReference type="SUPFAM" id="SSF52777">
    <property type="entry name" value="CoA-dependent acyltransferases"/>
    <property type="match status" value="2"/>
</dbReference>
<keyword evidence="14" id="KW-1185">Reference proteome</keyword>
<dbReference type="SMART" id="SM00822">
    <property type="entry name" value="PKS_KR"/>
    <property type="match status" value="1"/>
</dbReference>
<feature type="region of interest" description="N-terminal hotdog fold" evidence="9">
    <location>
        <begin position="929"/>
        <end position="1063"/>
    </location>
</feature>
<dbReference type="SMART" id="SM00823">
    <property type="entry name" value="PKS_PP"/>
    <property type="match status" value="2"/>
</dbReference>
<feature type="active site" description="Proton acceptor; for dehydratase activity" evidence="9">
    <location>
        <position position="961"/>
    </location>
</feature>
<dbReference type="Pfam" id="PF00501">
    <property type="entry name" value="AMP-binding"/>
    <property type="match status" value="1"/>
</dbReference>
<evidence type="ECO:0000256" key="3">
    <source>
        <dbReference type="ARBA" id="ARBA00022598"/>
    </source>
</evidence>
<dbReference type="Pfam" id="PF16197">
    <property type="entry name" value="KAsynt_C_assoc"/>
    <property type="match status" value="1"/>
</dbReference>
<dbReference type="SUPFAM" id="SSF47336">
    <property type="entry name" value="ACP-like"/>
    <property type="match status" value="2"/>
</dbReference>
<dbReference type="GO" id="GO:0004315">
    <property type="term" value="F:3-oxoacyl-[acyl-carrier-protein] synthase activity"/>
    <property type="evidence" value="ECO:0007669"/>
    <property type="project" value="InterPro"/>
</dbReference>
<dbReference type="InterPro" id="IPR014031">
    <property type="entry name" value="Ketoacyl_synth_C"/>
</dbReference>
<dbReference type="SMART" id="SM00825">
    <property type="entry name" value="PKS_KS"/>
    <property type="match status" value="1"/>
</dbReference>
<dbReference type="PROSITE" id="PS00455">
    <property type="entry name" value="AMP_BINDING"/>
    <property type="match status" value="1"/>
</dbReference>
<dbReference type="InterPro" id="IPR029063">
    <property type="entry name" value="SAM-dependent_MTases_sf"/>
</dbReference>
<dbReference type="InterPro" id="IPR042099">
    <property type="entry name" value="ANL_N_sf"/>
</dbReference>
<dbReference type="SUPFAM" id="SSF53335">
    <property type="entry name" value="S-adenosyl-L-methionine-dependent methyltransferases"/>
    <property type="match status" value="1"/>
</dbReference>
<reference evidence="14" key="1">
    <citation type="submission" date="2017-03" db="EMBL/GenBank/DDBJ databases">
        <authorList>
            <person name="Sharma R."/>
            <person name="Thines M."/>
        </authorList>
    </citation>
    <scope>NUCLEOTIDE SEQUENCE [LARGE SCALE GENOMIC DNA]</scope>
</reference>
<evidence type="ECO:0000256" key="1">
    <source>
        <dbReference type="ARBA" id="ARBA00022450"/>
    </source>
</evidence>
<dbReference type="CDD" id="cd00833">
    <property type="entry name" value="PKS"/>
    <property type="match status" value="1"/>
</dbReference>
<dbReference type="InterPro" id="IPR036291">
    <property type="entry name" value="NAD(P)-bd_dom_sf"/>
</dbReference>
<dbReference type="InterPro" id="IPR013120">
    <property type="entry name" value="FAR_NAD-bd"/>
</dbReference>
<dbReference type="GO" id="GO:0004312">
    <property type="term" value="F:fatty acid synthase activity"/>
    <property type="evidence" value="ECO:0007669"/>
    <property type="project" value="TreeGrafter"/>
</dbReference>
<dbReference type="Gene3D" id="3.40.47.10">
    <property type="match status" value="1"/>
</dbReference>
<dbReference type="EMBL" id="FWEW01001372">
    <property type="protein sequence ID" value="SLM36899.1"/>
    <property type="molecule type" value="Genomic_DNA"/>
</dbReference>
<keyword evidence="7" id="KW-0511">Multifunctional enzyme</keyword>
<dbReference type="InterPro" id="IPR016036">
    <property type="entry name" value="Malonyl_transacylase_ACP-bd"/>
</dbReference>
<evidence type="ECO:0000256" key="9">
    <source>
        <dbReference type="PROSITE-ProRule" id="PRU01363"/>
    </source>
</evidence>
<dbReference type="NCBIfam" id="TIGR01733">
    <property type="entry name" value="AA-adenyl-dom"/>
    <property type="match status" value="1"/>
</dbReference>
<dbReference type="InterPro" id="IPR016039">
    <property type="entry name" value="Thiolase-like"/>
</dbReference>
<evidence type="ECO:0000259" key="12">
    <source>
        <dbReference type="PROSITE" id="PS52019"/>
    </source>
</evidence>
<dbReference type="InterPro" id="IPR010071">
    <property type="entry name" value="AA_adenyl_dom"/>
</dbReference>
<feature type="active site" description="Proton donor; for dehydratase activity" evidence="9">
    <location>
        <position position="1138"/>
    </location>
</feature>
<evidence type="ECO:0000256" key="8">
    <source>
        <dbReference type="ARBA" id="ARBA00029443"/>
    </source>
</evidence>
<dbReference type="PANTHER" id="PTHR43775">
    <property type="entry name" value="FATTY ACID SYNTHASE"/>
    <property type="match status" value="1"/>
</dbReference>
<dbReference type="InterPro" id="IPR001227">
    <property type="entry name" value="Ac_transferase_dom_sf"/>
</dbReference>
<dbReference type="InterPro" id="IPR042104">
    <property type="entry name" value="PKS_dehydratase_sf"/>
</dbReference>
<dbReference type="InterPro" id="IPR049551">
    <property type="entry name" value="PKS_DH_C"/>
</dbReference>
<dbReference type="PANTHER" id="PTHR43775:SF20">
    <property type="entry name" value="HYBRID PKS-NRPS SYNTHETASE APDA"/>
    <property type="match status" value="1"/>
</dbReference>
<evidence type="ECO:0000313" key="14">
    <source>
        <dbReference type="Proteomes" id="UP000192927"/>
    </source>
</evidence>
<dbReference type="Gene3D" id="3.40.366.10">
    <property type="entry name" value="Malonyl-Coenzyme A Acyl Carrier Protein, domain 2"/>
    <property type="match status" value="1"/>
</dbReference>
<dbReference type="InterPro" id="IPR045851">
    <property type="entry name" value="AMP-bd_C_sf"/>
</dbReference>
<dbReference type="CDD" id="cd05930">
    <property type="entry name" value="A_NRPS"/>
    <property type="match status" value="1"/>
</dbReference>